<reference evidence="1 2" key="1">
    <citation type="submission" date="2016-10" db="EMBL/GenBank/DDBJ databases">
        <authorList>
            <person name="de Groot N.N."/>
        </authorList>
    </citation>
    <scope>NUCLEOTIDE SEQUENCE [LARGE SCALE GENOMIC DNA]</scope>
    <source>
        <strain evidence="1 2">DSM 26130</strain>
    </source>
</reference>
<gene>
    <name evidence="1" type="ORF">SAMN05216167_109192</name>
</gene>
<sequence length="30" mass="3568">MQPYPNFYIYKKAIVVVSKSTNPYGYRLAR</sequence>
<protein>
    <submittedName>
        <fullName evidence="1">Uncharacterized protein</fullName>
    </submittedName>
</protein>
<dbReference type="STRING" id="662367.SAMN05216167_109192"/>
<accession>A0A1I1X7B6</accession>
<proteinExistence type="predicted"/>
<organism evidence="1 2">
    <name type="scientific">Spirosoma endophyticum</name>
    <dbReference type="NCBI Taxonomy" id="662367"/>
    <lineage>
        <taxon>Bacteria</taxon>
        <taxon>Pseudomonadati</taxon>
        <taxon>Bacteroidota</taxon>
        <taxon>Cytophagia</taxon>
        <taxon>Cytophagales</taxon>
        <taxon>Cytophagaceae</taxon>
        <taxon>Spirosoma</taxon>
    </lineage>
</organism>
<evidence type="ECO:0000313" key="1">
    <source>
        <dbReference type="EMBL" id="SFE03091.1"/>
    </source>
</evidence>
<dbReference type="EMBL" id="FOLQ01000009">
    <property type="protein sequence ID" value="SFE03091.1"/>
    <property type="molecule type" value="Genomic_DNA"/>
</dbReference>
<dbReference type="AlphaFoldDB" id="A0A1I1X7B6"/>
<dbReference type="Proteomes" id="UP000198598">
    <property type="component" value="Unassembled WGS sequence"/>
</dbReference>
<keyword evidence="2" id="KW-1185">Reference proteome</keyword>
<evidence type="ECO:0000313" key="2">
    <source>
        <dbReference type="Proteomes" id="UP000198598"/>
    </source>
</evidence>
<name>A0A1I1X7B6_9BACT</name>